<accession>A0ABQ1IYN9</accession>
<evidence type="ECO:0000313" key="1">
    <source>
        <dbReference type="EMBL" id="GGB55683.1"/>
    </source>
</evidence>
<organism evidence="1 2">
    <name type="scientific">Blastomonas aquatica</name>
    <dbReference type="NCBI Taxonomy" id="1510276"/>
    <lineage>
        <taxon>Bacteria</taxon>
        <taxon>Pseudomonadati</taxon>
        <taxon>Pseudomonadota</taxon>
        <taxon>Alphaproteobacteria</taxon>
        <taxon>Sphingomonadales</taxon>
        <taxon>Sphingomonadaceae</taxon>
        <taxon>Blastomonas</taxon>
    </lineage>
</organism>
<dbReference type="Gene3D" id="3.30.565.10">
    <property type="entry name" value="Histidine kinase-like ATPase, C-terminal domain"/>
    <property type="match status" value="1"/>
</dbReference>
<protein>
    <recommendedName>
        <fullName evidence="3">ATP-binding protein</fullName>
    </recommendedName>
</protein>
<dbReference type="Proteomes" id="UP000614261">
    <property type="component" value="Unassembled WGS sequence"/>
</dbReference>
<dbReference type="EMBL" id="BMGD01000002">
    <property type="protein sequence ID" value="GGB55683.1"/>
    <property type="molecule type" value="Genomic_DNA"/>
</dbReference>
<name>A0ABQ1IYN9_9SPHN</name>
<dbReference type="SUPFAM" id="SSF55874">
    <property type="entry name" value="ATPase domain of HSP90 chaperone/DNA topoisomerase II/histidine kinase"/>
    <property type="match status" value="1"/>
</dbReference>
<evidence type="ECO:0008006" key="3">
    <source>
        <dbReference type="Google" id="ProtNLM"/>
    </source>
</evidence>
<proteinExistence type="predicted"/>
<keyword evidence="2" id="KW-1185">Reference proteome</keyword>
<comment type="caution">
    <text evidence="1">The sequence shown here is derived from an EMBL/GenBank/DDBJ whole genome shotgun (WGS) entry which is preliminary data.</text>
</comment>
<gene>
    <name evidence="1" type="ORF">GCM10010833_07980</name>
</gene>
<dbReference type="RefSeq" id="WP_188513119.1">
    <property type="nucleotide sequence ID" value="NZ_BMGD01000002.1"/>
</dbReference>
<dbReference type="Pfam" id="PF13589">
    <property type="entry name" value="HATPase_c_3"/>
    <property type="match status" value="1"/>
</dbReference>
<evidence type="ECO:0000313" key="2">
    <source>
        <dbReference type="Proteomes" id="UP000614261"/>
    </source>
</evidence>
<sequence>MLEPLATVDHMLLRPEGKGTIRALSRIGYELPAAIADIIDNSIDAEATRVEVTFLRNDHEITAVTIADDGRGMDMAALRTGMQFAGRTDHDAGDLGTYGMGLKSASFSQSKTMTVISRQSGNVVASRWSVEAIDNDWRCEVLDPVKAGNVFDELCLRGKAPSCGTLVIWERLDRLVVSQQADALDEYLSTAMPRLEAHLGLTFHRFLESGALSIAIVVRHERRALALPRPVRPHNPFHYPNPGASGWPKALDCEFPGLGTLSLDAHIWPAGSSADGFLLGSRKGVEHQGFYFYRNNRLIQAGGWNGVVKGDQDPELLLARVAIELPPAGIDVNVQKSALQVTASQAQALLAASDGEVDLEDFLEAARAAIRASRRTARGPGTAPAVPGQGVAMRIRRAAHKRIAGAKQAEEIGFAWGELDDGQVFNLDLTDMMIVLNREYRQAILDGSSASAADAPLVKLLLFQLYKDDFGRQRSSRKLREHVDLTNALLFEIIKIRLKDHDD</sequence>
<dbReference type="InterPro" id="IPR036890">
    <property type="entry name" value="HATPase_C_sf"/>
</dbReference>
<reference evidence="2" key="1">
    <citation type="journal article" date="2019" name="Int. J. Syst. Evol. Microbiol.">
        <title>The Global Catalogue of Microorganisms (GCM) 10K type strain sequencing project: providing services to taxonomists for standard genome sequencing and annotation.</title>
        <authorList>
            <consortium name="The Broad Institute Genomics Platform"/>
            <consortium name="The Broad Institute Genome Sequencing Center for Infectious Disease"/>
            <person name="Wu L."/>
            <person name="Ma J."/>
        </authorList>
    </citation>
    <scope>NUCLEOTIDE SEQUENCE [LARGE SCALE GENOMIC DNA]</scope>
    <source>
        <strain evidence="2">CGMCC 1.12851</strain>
    </source>
</reference>